<evidence type="ECO:0000313" key="2">
    <source>
        <dbReference type="Proteomes" id="UP000255234"/>
    </source>
</evidence>
<organism evidence="1 2">
    <name type="scientific">Megamonas hypermegale</name>
    <dbReference type="NCBI Taxonomy" id="158847"/>
    <lineage>
        <taxon>Bacteria</taxon>
        <taxon>Bacillati</taxon>
        <taxon>Bacillota</taxon>
        <taxon>Negativicutes</taxon>
        <taxon>Selenomonadales</taxon>
        <taxon>Selenomonadaceae</taxon>
        <taxon>Megamonas</taxon>
    </lineage>
</organism>
<reference evidence="1 2" key="1">
    <citation type="submission" date="2018-06" db="EMBL/GenBank/DDBJ databases">
        <authorList>
            <consortium name="Pathogen Informatics"/>
            <person name="Doyle S."/>
        </authorList>
    </citation>
    <scope>NUCLEOTIDE SEQUENCE [LARGE SCALE GENOMIC DNA]</scope>
    <source>
        <strain evidence="1 2">NCTC10571</strain>
    </source>
</reference>
<protein>
    <submittedName>
        <fullName evidence="1">Uncharacterized protein</fullName>
    </submittedName>
</protein>
<dbReference type="EMBL" id="UGPP01000001">
    <property type="protein sequence ID" value="STY70613.1"/>
    <property type="molecule type" value="Genomic_DNA"/>
</dbReference>
<proteinExistence type="predicted"/>
<dbReference type="RefSeq" id="WP_115151174.1">
    <property type="nucleotide sequence ID" value="NZ_UGPP01000001.1"/>
</dbReference>
<dbReference type="AlphaFoldDB" id="A0A378NQE0"/>
<dbReference type="Proteomes" id="UP000255234">
    <property type="component" value="Unassembled WGS sequence"/>
</dbReference>
<name>A0A378NQE0_9FIRM</name>
<evidence type="ECO:0000313" key="1">
    <source>
        <dbReference type="EMBL" id="STY70613.1"/>
    </source>
</evidence>
<accession>A0A378NQE0</accession>
<sequence length="70" mass="8426">MRNVIELKSLFNSDDFKEDIITRVLEKYKDKTVEKRIKISRNLDYIIRTENIDCGKLLEKAVKDYLVLKY</sequence>
<gene>
    <name evidence="1" type="ORF">NCTC10571_00753</name>
</gene>